<dbReference type="GO" id="GO:0006631">
    <property type="term" value="P:fatty acid metabolic process"/>
    <property type="evidence" value="ECO:0007669"/>
    <property type="project" value="TreeGrafter"/>
</dbReference>
<sequence length="513" mass="55066">MTAPVPATIGDLLGVQARRRESSPFLHDPAGGRTISFGTMAAYAGRIEEELTASGFCPGDRVAIMLQNGVEAAAAILGVMGAGGVVVPINPRMTAKETARILSLSAPLFIIMDGAHRPQLGTSLDGSWVDLTSHGMPELNIRILARLRAVSVARKRGRIGSDSRALILCTSGTTGMPKGVPLSHGNLLADASFVRDAHRLAPEDTALCVLPFFHINGLVVTLLAPLLTGMPVVVPDRFRSDTFWELVARYGVTWFSGVPTILSLLLSRPDPPAETLRTLRFARSASASLPVAVLDEFERRFGVPVIESYGISEASAQVTTNPLPPQPHKVGSAGLPVGNVIAILGENGAPLPVGKTGEVGVAGPNVFGGYLDNPEADREAFRNGWFHTGDLGYLDADGYLFLTGRKKELINRAGEKISPREVEEVIHRLPEVELASVVGVPHPLYGEEVVAFVIVRPDREIDAERITGFCREHLAGFKVPKEILFVDDFPKGPSGKFQRRRLVDVYLTPKGNP</sequence>
<keyword evidence="2" id="KW-0436">Ligase</keyword>
<dbReference type="InterPro" id="IPR020845">
    <property type="entry name" value="AMP-binding_CS"/>
</dbReference>
<dbReference type="AlphaFoldDB" id="A0A0B5BHX2"/>
<evidence type="ECO:0000313" key="6">
    <source>
        <dbReference type="Proteomes" id="UP000057609"/>
    </source>
</evidence>
<proteinExistence type="inferred from homology"/>
<dbReference type="PANTHER" id="PTHR43201">
    <property type="entry name" value="ACYL-COA SYNTHETASE"/>
    <property type="match status" value="1"/>
</dbReference>
<feature type="domain" description="AMP-binding enzyme C-terminal" evidence="4">
    <location>
        <begin position="421"/>
        <end position="496"/>
    </location>
</feature>
<dbReference type="InterPro" id="IPR045851">
    <property type="entry name" value="AMP-bd_C_sf"/>
</dbReference>
<evidence type="ECO:0000313" key="5">
    <source>
        <dbReference type="EMBL" id="AJE04769.1"/>
    </source>
</evidence>
<protein>
    <recommendedName>
        <fullName evidence="7">AMP-dependent synthetase</fullName>
    </recommendedName>
</protein>
<dbReference type="Gene3D" id="3.40.50.12780">
    <property type="entry name" value="N-terminal domain of ligase-like"/>
    <property type="match status" value="1"/>
</dbReference>
<evidence type="ECO:0000256" key="1">
    <source>
        <dbReference type="ARBA" id="ARBA00006432"/>
    </source>
</evidence>
<feature type="domain" description="AMP-dependent synthetase/ligase" evidence="3">
    <location>
        <begin position="16"/>
        <end position="371"/>
    </location>
</feature>
<dbReference type="STRING" id="345632.GPICK_01135"/>
<dbReference type="KEGG" id="gpi:GPICK_01135"/>
<reference evidence="5 6" key="1">
    <citation type="journal article" date="2015" name="Genome Announc.">
        <title>Complete Genome of Geobacter pickeringii G13T, a Metal-Reducing Isolate from Sedimentary Kaolin Deposits.</title>
        <authorList>
            <person name="Badalamenti J.P."/>
            <person name="Bond D.R."/>
        </authorList>
    </citation>
    <scope>NUCLEOTIDE SEQUENCE [LARGE SCALE GENOMIC DNA]</scope>
    <source>
        <strain evidence="5 6">G13</strain>
    </source>
</reference>
<dbReference type="FunFam" id="3.30.300.30:FF:000008">
    <property type="entry name" value="2,3-dihydroxybenzoate-AMP ligase"/>
    <property type="match status" value="1"/>
</dbReference>
<accession>A0A0B5BHX2</accession>
<dbReference type="InterPro" id="IPR000873">
    <property type="entry name" value="AMP-dep_synth/lig_dom"/>
</dbReference>
<dbReference type="Gene3D" id="3.30.300.30">
    <property type="match status" value="1"/>
</dbReference>
<dbReference type="RefSeq" id="WP_039745103.1">
    <property type="nucleotide sequence ID" value="NZ_CP009788.1"/>
</dbReference>
<dbReference type="InterPro" id="IPR042099">
    <property type="entry name" value="ANL_N_sf"/>
</dbReference>
<dbReference type="PROSITE" id="PS00455">
    <property type="entry name" value="AMP_BINDING"/>
    <property type="match status" value="1"/>
</dbReference>
<keyword evidence="6" id="KW-1185">Reference proteome</keyword>
<evidence type="ECO:0000256" key="2">
    <source>
        <dbReference type="ARBA" id="ARBA00022598"/>
    </source>
</evidence>
<dbReference type="InterPro" id="IPR025110">
    <property type="entry name" value="AMP-bd_C"/>
</dbReference>
<name>A0A0B5BHX2_9BACT</name>
<organism evidence="5 6">
    <name type="scientific">Geobacter pickeringii</name>
    <dbReference type="NCBI Taxonomy" id="345632"/>
    <lineage>
        <taxon>Bacteria</taxon>
        <taxon>Pseudomonadati</taxon>
        <taxon>Thermodesulfobacteriota</taxon>
        <taxon>Desulfuromonadia</taxon>
        <taxon>Geobacterales</taxon>
        <taxon>Geobacteraceae</taxon>
        <taxon>Geobacter</taxon>
    </lineage>
</organism>
<dbReference type="GO" id="GO:0031956">
    <property type="term" value="F:medium-chain fatty acid-CoA ligase activity"/>
    <property type="evidence" value="ECO:0007669"/>
    <property type="project" value="TreeGrafter"/>
</dbReference>
<dbReference type="Proteomes" id="UP000057609">
    <property type="component" value="Chromosome"/>
</dbReference>
<dbReference type="EMBL" id="CP009788">
    <property type="protein sequence ID" value="AJE04769.1"/>
    <property type="molecule type" value="Genomic_DNA"/>
</dbReference>
<dbReference type="SUPFAM" id="SSF56801">
    <property type="entry name" value="Acetyl-CoA synthetase-like"/>
    <property type="match status" value="1"/>
</dbReference>
<evidence type="ECO:0000259" key="4">
    <source>
        <dbReference type="Pfam" id="PF13193"/>
    </source>
</evidence>
<dbReference type="Pfam" id="PF13193">
    <property type="entry name" value="AMP-binding_C"/>
    <property type="match status" value="1"/>
</dbReference>
<dbReference type="Pfam" id="PF00501">
    <property type="entry name" value="AMP-binding"/>
    <property type="match status" value="1"/>
</dbReference>
<evidence type="ECO:0008006" key="7">
    <source>
        <dbReference type="Google" id="ProtNLM"/>
    </source>
</evidence>
<gene>
    <name evidence="5" type="ORF">GPICK_01135</name>
</gene>
<evidence type="ECO:0000259" key="3">
    <source>
        <dbReference type="Pfam" id="PF00501"/>
    </source>
</evidence>
<comment type="similarity">
    <text evidence="1">Belongs to the ATP-dependent AMP-binding enzyme family.</text>
</comment>
<dbReference type="HOGENOM" id="CLU_000022_59_0_7"/>
<dbReference type="PANTHER" id="PTHR43201:SF5">
    <property type="entry name" value="MEDIUM-CHAIN ACYL-COA LIGASE ACSF2, MITOCHONDRIAL"/>
    <property type="match status" value="1"/>
</dbReference>